<evidence type="ECO:0000259" key="3">
    <source>
        <dbReference type="PROSITE" id="PS51462"/>
    </source>
</evidence>
<name>A0A3N4III3_ASCIM</name>
<accession>A0A3N4III3</accession>
<proteinExistence type="predicted"/>
<evidence type="ECO:0000313" key="5">
    <source>
        <dbReference type="Proteomes" id="UP000275078"/>
    </source>
</evidence>
<dbReference type="InterPro" id="IPR020084">
    <property type="entry name" value="NUDIX_hydrolase_CS"/>
</dbReference>
<feature type="domain" description="Nudix hydrolase" evidence="3">
    <location>
        <begin position="51"/>
        <end position="237"/>
    </location>
</feature>
<feature type="compositionally biased region" description="Polar residues" evidence="2">
    <location>
        <begin position="1"/>
        <end position="14"/>
    </location>
</feature>
<evidence type="ECO:0000256" key="1">
    <source>
        <dbReference type="ARBA" id="ARBA00022801"/>
    </source>
</evidence>
<dbReference type="PROSITE" id="PS51462">
    <property type="entry name" value="NUDIX"/>
    <property type="match status" value="1"/>
</dbReference>
<protein>
    <recommendedName>
        <fullName evidence="3">Nudix hydrolase domain-containing protein</fullName>
    </recommendedName>
</protein>
<dbReference type="SUPFAM" id="SSF55811">
    <property type="entry name" value="Nudix"/>
    <property type="match status" value="1"/>
</dbReference>
<sequence length="283" mass="30517">MSNPTSNSKLTTWSPLDPVAYDPANPAPEAAPQPPRSVPQINNTFGFFGGEFVSAGSSIAFHIPTGRVVLVHDSRLNQWFLPRGRKDVGEPIGVCAVREGFEESGYKGELLPHPLPTKQPSPGGVHSSKHGTLTTEPIYTALMPHFQSARRLGAYPPKSFLANPVGNRFSHLYLVQYFILTLGEDEPVRAENWKDGLMGAHEVGYESFLLPIEEAVEKLGGGHLVFEKDEAGKGVVKVGEIGYNGLEPGAVIGREQIVPDDIGAIEAWLVAEAWCAVGGKQDA</sequence>
<dbReference type="GO" id="GO:0016787">
    <property type="term" value="F:hydrolase activity"/>
    <property type="evidence" value="ECO:0007669"/>
    <property type="project" value="UniProtKB-KW"/>
</dbReference>
<keyword evidence="5" id="KW-1185">Reference proteome</keyword>
<organism evidence="4 5">
    <name type="scientific">Ascobolus immersus RN42</name>
    <dbReference type="NCBI Taxonomy" id="1160509"/>
    <lineage>
        <taxon>Eukaryota</taxon>
        <taxon>Fungi</taxon>
        <taxon>Dikarya</taxon>
        <taxon>Ascomycota</taxon>
        <taxon>Pezizomycotina</taxon>
        <taxon>Pezizomycetes</taxon>
        <taxon>Pezizales</taxon>
        <taxon>Ascobolaceae</taxon>
        <taxon>Ascobolus</taxon>
    </lineage>
</organism>
<reference evidence="4 5" key="1">
    <citation type="journal article" date="2018" name="Nat. Ecol. Evol.">
        <title>Pezizomycetes genomes reveal the molecular basis of ectomycorrhizal truffle lifestyle.</title>
        <authorList>
            <person name="Murat C."/>
            <person name="Payen T."/>
            <person name="Noel B."/>
            <person name="Kuo A."/>
            <person name="Morin E."/>
            <person name="Chen J."/>
            <person name="Kohler A."/>
            <person name="Krizsan K."/>
            <person name="Balestrini R."/>
            <person name="Da Silva C."/>
            <person name="Montanini B."/>
            <person name="Hainaut M."/>
            <person name="Levati E."/>
            <person name="Barry K.W."/>
            <person name="Belfiori B."/>
            <person name="Cichocki N."/>
            <person name="Clum A."/>
            <person name="Dockter R.B."/>
            <person name="Fauchery L."/>
            <person name="Guy J."/>
            <person name="Iotti M."/>
            <person name="Le Tacon F."/>
            <person name="Lindquist E.A."/>
            <person name="Lipzen A."/>
            <person name="Malagnac F."/>
            <person name="Mello A."/>
            <person name="Molinier V."/>
            <person name="Miyauchi S."/>
            <person name="Poulain J."/>
            <person name="Riccioni C."/>
            <person name="Rubini A."/>
            <person name="Sitrit Y."/>
            <person name="Splivallo R."/>
            <person name="Traeger S."/>
            <person name="Wang M."/>
            <person name="Zifcakova L."/>
            <person name="Wipf D."/>
            <person name="Zambonelli A."/>
            <person name="Paolocci F."/>
            <person name="Nowrousian M."/>
            <person name="Ottonello S."/>
            <person name="Baldrian P."/>
            <person name="Spatafora J.W."/>
            <person name="Henrissat B."/>
            <person name="Nagy L.G."/>
            <person name="Aury J.M."/>
            <person name="Wincker P."/>
            <person name="Grigoriev I.V."/>
            <person name="Bonfante P."/>
            <person name="Martin F.M."/>
        </authorList>
    </citation>
    <scope>NUCLEOTIDE SEQUENCE [LARGE SCALE GENOMIC DNA]</scope>
    <source>
        <strain evidence="4 5">RN42</strain>
    </source>
</reference>
<dbReference type="OrthoDB" id="10259236at2759"/>
<dbReference type="Pfam" id="PF00293">
    <property type="entry name" value="NUDIX"/>
    <property type="match status" value="1"/>
</dbReference>
<dbReference type="Proteomes" id="UP000275078">
    <property type="component" value="Unassembled WGS sequence"/>
</dbReference>
<dbReference type="EMBL" id="ML119679">
    <property type="protein sequence ID" value="RPA81464.1"/>
    <property type="molecule type" value="Genomic_DNA"/>
</dbReference>
<dbReference type="InterPro" id="IPR015797">
    <property type="entry name" value="NUDIX_hydrolase-like_dom_sf"/>
</dbReference>
<evidence type="ECO:0000313" key="4">
    <source>
        <dbReference type="EMBL" id="RPA81464.1"/>
    </source>
</evidence>
<keyword evidence="1" id="KW-0378">Hydrolase</keyword>
<dbReference type="Gene3D" id="3.90.79.10">
    <property type="entry name" value="Nucleoside Triphosphate Pyrophosphohydrolase"/>
    <property type="match status" value="1"/>
</dbReference>
<dbReference type="InterPro" id="IPR000086">
    <property type="entry name" value="NUDIX_hydrolase_dom"/>
</dbReference>
<feature type="region of interest" description="Disordered" evidence="2">
    <location>
        <begin position="1"/>
        <end position="38"/>
    </location>
</feature>
<evidence type="ECO:0000256" key="2">
    <source>
        <dbReference type="SAM" id="MobiDB-lite"/>
    </source>
</evidence>
<dbReference type="PROSITE" id="PS00893">
    <property type="entry name" value="NUDIX_BOX"/>
    <property type="match status" value="1"/>
</dbReference>
<gene>
    <name evidence="4" type="ORF">BJ508DRAFT_376383</name>
</gene>
<dbReference type="AlphaFoldDB" id="A0A3N4III3"/>
<feature type="compositionally biased region" description="Pro residues" evidence="2">
    <location>
        <begin position="25"/>
        <end position="37"/>
    </location>
</feature>